<dbReference type="Pfam" id="PF13962">
    <property type="entry name" value="PGG"/>
    <property type="match status" value="1"/>
</dbReference>
<feature type="compositionally biased region" description="Basic and acidic residues" evidence="2">
    <location>
        <begin position="466"/>
        <end position="484"/>
    </location>
</feature>
<accession>A0A3S3MVJ3</accession>
<feature type="repeat" description="ANK" evidence="1">
    <location>
        <begin position="100"/>
        <end position="132"/>
    </location>
</feature>
<dbReference type="InterPro" id="IPR002110">
    <property type="entry name" value="Ankyrin_rpt"/>
</dbReference>
<dbReference type="InterPro" id="IPR026961">
    <property type="entry name" value="PGG_dom"/>
</dbReference>
<evidence type="ECO:0000259" key="4">
    <source>
        <dbReference type="Pfam" id="PF13962"/>
    </source>
</evidence>
<evidence type="ECO:0000313" key="6">
    <source>
        <dbReference type="Proteomes" id="UP000283530"/>
    </source>
</evidence>
<dbReference type="OrthoDB" id="10254686at2759"/>
<feature type="transmembrane region" description="Helical" evidence="3">
    <location>
        <begin position="324"/>
        <end position="347"/>
    </location>
</feature>
<feature type="domain" description="PGG" evidence="4">
    <location>
        <begin position="626"/>
        <end position="738"/>
    </location>
</feature>
<proteinExistence type="predicted"/>
<feature type="region of interest" description="Disordered" evidence="2">
    <location>
        <begin position="437"/>
        <end position="484"/>
    </location>
</feature>
<dbReference type="InterPro" id="IPR036770">
    <property type="entry name" value="Ankyrin_rpt-contain_sf"/>
</dbReference>
<feature type="transmembrane region" description="Helical" evidence="3">
    <location>
        <begin position="674"/>
        <end position="694"/>
    </location>
</feature>
<feature type="compositionally biased region" description="Basic residues" evidence="2">
    <location>
        <begin position="452"/>
        <end position="465"/>
    </location>
</feature>
<dbReference type="PROSITE" id="PS50297">
    <property type="entry name" value="ANK_REP_REGION"/>
    <property type="match status" value="1"/>
</dbReference>
<evidence type="ECO:0000313" key="5">
    <source>
        <dbReference type="EMBL" id="RWR75609.1"/>
    </source>
</evidence>
<dbReference type="PANTHER" id="PTHR24177">
    <property type="entry name" value="CASKIN"/>
    <property type="match status" value="1"/>
</dbReference>
<feature type="compositionally biased region" description="Polar residues" evidence="2">
    <location>
        <begin position="16"/>
        <end position="28"/>
    </location>
</feature>
<keyword evidence="1" id="KW-0040">ANK repeat</keyword>
<dbReference type="PROSITE" id="PS50088">
    <property type="entry name" value="ANK_REPEAT"/>
    <property type="match status" value="1"/>
</dbReference>
<feature type="transmembrane region" description="Helical" evidence="3">
    <location>
        <begin position="714"/>
        <end position="737"/>
    </location>
</feature>
<comment type="caution">
    <text evidence="5">The sequence shown here is derived from an EMBL/GenBank/DDBJ whole genome shotgun (WGS) entry which is preliminary data.</text>
</comment>
<feature type="region of interest" description="Disordered" evidence="2">
    <location>
        <begin position="413"/>
        <end position="432"/>
    </location>
</feature>
<dbReference type="AlphaFoldDB" id="A0A3S3MVJ3"/>
<sequence>MASQPPPATQASSSTNAISEPRPNQAQSIKDRVFKDVMNGNWEAVLNTYKKNVNIQTASITSSKETVLHIAISDNRSDMAKKLLEIVVDGKMIKEMRNDRGNNPLHLAASLGQADMCELMVNRDMELIMSRNMEGETPLFLAALHGRKEAFYTLHYKWSSNKGPHEDFSHCKRNDGNSILHVVILGEYFDLAFQIINWYPELAKFKNERGQSALHLLASHPAAFRSGCHLGLVGLLVEELEVESEQGLKGTFAEQSPEDRTPNIPGNYETCFNALEIFGNGLRAVFGPDTWKSFCCKVKADIETAQSSETTKETEHKLPFPPNYYTFFSFFQFVLELLLIIFGLGFFKVTKMKEKKRKHTHSLQLMKKLVESADLWEAEDTGSRPPDDSFDNFGGERIDMYKELLDASLDGPVSADGTARLDENSKDNEDEIKDRMTMILEEPKTGIANRRSNGHKKEKKGKAKHDKQADKTQTKESDKEDVKEKSPFLVAAKMGVTEMVAEILDKFPVAIDDMNQQKKNAVLLAVENRQPSVYHYLQERYPKKESIFQKVDSEGNSALHLAASFGHNRPWLIPGAALQMQWELKWYKFIKDSMPRHFFAHLNSKRQTPKEVLTETHKELVRVSSKWLTNTAESCSVVAALIATVAFASATTLPGGVKQDVGTPVFEGEPSFDMFAISSLVALCFSITSLTMFLSILTSRYQVWDFYYSLPSKLILGLSSLFVSIASILVSFCSGHFLSIKDKLKFVVFPIYAFTCLPLTLFAVAQFPLYLDLIRSIMAPVPKRSFEISHLKTPLTIPIHDIGSSTIEEEAANQSLKDELHEFIMDGDWEGVLYKYRENKDIVQTAKITSSNETALHIAISDNRIDIVEKLLNIIDANVIREMTDNKKENPLHLAASLGQRKTCKLLVNKDPELIGARNIDGETPLFIAARHGKKGAFYALHPKCPITDEDIKHDIRHCKRKDGNTILHVSILGEYFDLAFQIIYWYPELVEYNNEKGQTALHLLALSPSAFKSWSDLGLLDDFIYRCEL</sequence>
<name>A0A3S3MVJ3_9MAGN</name>
<feature type="transmembrane region" description="Helical" evidence="3">
    <location>
        <begin position="749"/>
        <end position="771"/>
    </location>
</feature>
<protein>
    <submittedName>
        <fullName evidence="5">Serine/threonine-protein phosphatase 6 regulatory ankyrin repeat subunit B-like protein</fullName>
    </submittedName>
</protein>
<keyword evidence="3" id="KW-0812">Transmembrane</keyword>
<organism evidence="5 6">
    <name type="scientific">Cinnamomum micranthum f. kanehirae</name>
    <dbReference type="NCBI Taxonomy" id="337451"/>
    <lineage>
        <taxon>Eukaryota</taxon>
        <taxon>Viridiplantae</taxon>
        <taxon>Streptophyta</taxon>
        <taxon>Embryophyta</taxon>
        <taxon>Tracheophyta</taxon>
        <taxon>Spermatophyta</taxon>
        <taxon>Magnoliopsida</taxon>
        <taxon>Magnoliidae</taxon>
        <taxon>Laurales</taxon>
        <taxon>Lauraceae</taxon>
        <taxon>Cinnamomum</taxon>
    </lineage>
</organism>
<dbReference type="Pfam" id="PF12796">
    <property type="entry name" value="Ank_2"/>
    <property type="match status" value="2"/>
</dbReference>
<dbReference type="EMBL" id="QPKB01000002">
    <property type="protein sequence ID" value="RWR75609.1"/>
    <property type="molecule type" value="Genomic_DNA"/>
</dbReference>
<dbReference type="Gene3D" id="1.25.40.20">
    <property type="entry name" value="Ankyrin repeat-containing domain"/>
    <property type="match status" value="3"/>
</dbReference>
<dbReference type="GO" id="GO:0016020">
    <property type="term" value="C:membrane"/>
    <property type="evidence" value="ECO:0007669"/>
    <property type="project" value="TreeGrafter"/>
</dbReference>
<dbReference type="PANTHER" id="PTHR24177:SF103">
    <property type="entry name" value="PGG DOMAIN-CONTAINING PROTEIN"/>
    <property type="match status" value="1"/>
</dbReference>
<keyword evidence="6" id="KW-1185">Reference proteome</keyword>
<feature type="region of interest" description="Disordered" evidence="2">
    <location>
        <begin position="1"/>
        <end position="29"/>
    </location>
</feature>
<evidence type="ECO:0000256" key="1">
    <source>
        <dbReference type="PROSITE-ProRule" id="PRU00023"/>
    </source>
</evidence>
<evidence type="ECO:0000256" key="3">
    <source>
        <dbReference type="SAM" id="Phobius"/>
    </source>
</evidence>
<evidence type="ECO:0000256" key="2">
    <source>
        <dbReference type="SAM" id="MobiDB-lite"/>
    </source>
</evidence>
<dbReference type="STRING" id="337451.A0A3S3MVJ3"/>
<dbReference type="Proteomes" id="UP000283530">
    <property type="component" value="Unassembled WGS sequence"/>
</dbReference>
<feature type="compositionally biased region" description="Basic and acidic residues" evidence="2">
    <location>
        <begin position="419"/>
        <end position="432"/>
    </location>
</feature>
<keyword evidence="3" id="KW-0472">Membrane</keyword>
<dbReference type="SMART" id="SM00248">
    <property type="entry name" value="ANK"/>
    <property type="match status" value="9"/>
</dbReference>
<keyword evidence="3" id="KW-1133">Transmembrane helix</keyword>
<gene>
    <name evidence="5" type="ORF">CKAN_00400000</name>
</gene>
<reference evidence="5 6" key="1">
    <citation type="journal article" date="2019" name="Nat. Plants">
        <title>Stout camphor tree genome fills gaps in understanding of flowering plant genome evolution.</title>
        <authorList>
            <person name="Chaw S.M."/>
            <person name="Liu Y.C."/>
            <person name="Wu Y.W."/>
            <person name="Wang H.Y."/>
            <person name="Lin C.I."/>
            <person name="Wu C.S."/>
            <person name="Ke H.M."/>
            <person name="Chang L.Y."/>
            <person name="Hsu C.Y."/>
            <person name="Yang H.T."/>
            <person name="Sudianto E."/>
            <person name="Hsu M.H."/>
            <person name="Wu K.P."/>
            <person name="Wang L.N."/>
            <person name="Leebens-Mack J.H."/>
            <person name="Tsai I.J."/>
        </authorList>
    </citation>
    <scope>NUCLEOTIDE SEQUENCE [LARGE SCALE GENOMIC DNA]</scope>
    <source>
        <strain evidence="6">cv. Chaw 1501</strain>
        <tissue evidence="5">Young leaves</tissue>
    </source>
</reference>
<dbReference type="SUPFAM" id="SSF48403">
    <property type="entry name" value="Ankyrin repeat"/>
    <property type="match status" value="3"/>
</dbReference>